<comment type="caution">
    <text evidence="1">The sequence shown here is derived from an EMBL/GenBank/DDBJ whole genome shotgun (WGS) entry which is preliminary data.</text>
</comment>
<dbReference type="Proteomes" id="UP000824533">
    <property type="component" value="Linkage Group LG10"/>
</dbReference>
<name>A0ACC1D4C9_9NEOP</name>
<gene>
    <name evidence="1" type="ORF">K1T71_006075</name>
</gene>
<evidence type="ECO:0000313" key="1">
    <source>
        <dbReference type="EMBL" id="KAJ0178252.1"/>
    </source>
</evidence>
<organism evidence="1 2">
    <name type="scientific">Dendrolimus kikuchii</name>
    <dbReference type="NCBI Taxonomy" id="765133"/>
    <lineage>
        <taxon>Eukaryota</taxon>
        <taxon>Metazoa</taxon>
        <taxon>Ecdysozoa</taxon>
        <taxon>Arthropoda</taxon>
        <taxon>Hexapoda</taxon>
        <taxon>Insecta</taxon>
        <taxon>Pterygota</taxon>
        <taxon>Neoptera</taxon>
        <taxon>Endopterygota</taxon>
        <taxon>Lepidoptera</taxon>
        <taxon>Glossata</taxon>
        <taxon>Ditrysia</taxon>
        <taxon>Bombycoidea</taxon>
        <taxon>Lasiocampidae</taxon>
        <taxon>Dendrolimus</taxon>
    </lineage>
</organism>
<keyword evidence="2" id="KW-1185">Reference proteome</keyword>
<accession>A0ACC1D4C9</accession>
<proteinExistence type="predicted"/>
<reference evidence="1 2" key="1">
    <citation type="journal article" date="2021" name="Front. Genet.">
        <title>Chromosome-Level Genome Assembly Reveals Significant Gene Expansion in the Toll and IMD Signaling Pathways of Dendrolimus kikuchii.</title>
        <authorList>
            <person name="Zhou J."/>
            <person name="Wu P."/>
            <person name="Xiong Z."/>
            <person name="Liu N."/>
            <person name="Zhao N."/>
            <person name="Ji M."/>
            <person name="Qiu Y."/>
            <person name="Yang B."/>
        </authorList>
    </citation>
    <scope>NUCLEOTIDE SEQUENCE [LARGE SCALE GENOMIC DNA]</scope>
    <source>
        <strain evidence="1">Ann1</strain>
    </source>
</reference>
<sequence>MAPPKKYKKYDNKSGNDRSGKKKKVEEEVTIDLVEDDNVDNVGVPVAAMQDAEKNDQVPEDEFGAKDYRSQMALKADNASRPLWVAPNGHIFLEAFSPVYKHAHDFLIAIAEPVCRPQHIHEYKLTAYSLYAAVSVGLQTSDIIEYLQRLSKCAVPAGIIEFIQLCTLSYGKVKLVLKHNRYLVESKHVEVLQKLLKDPVIQQCRLRRDGDDELLTSALPNKPLATTSKPGEEKPAANGTVPDDISQFYQQLDKDDEEDENTDIAVNTAVAFEVDPDKIEVIQKRCIELEHPLLAEYDFRNDAINPDINIDLKPTAILRPYQEKSLRKMFGNGRARSGVIVLPCGAGKSLVGVTAVCTVRKRALVLCNSGVSVEQWKQQFKCWSTADDSMICSTLKSFIIQTTLETEDKHNNLCQKNSEFKNTKMKFKNKKKSYFTEMKRCRNSYYYINKIMNKCGLVIEKVHISRMYTRLASLVTIGLTATLLREDDKIADLNFLIGPKLYEANWLELQANGFIARVQCAEVWCPMTPEFYREYLIQKINKKMLLYVMNPSKFRACQFLIRYHEKRGDKTIVFSDNVFALRHYAVKMKKPYIYGPTSQSERIQILQNFKFNHKVNTIFVSKVADTSFDLPEANVLIQISSHGGSRRQEAQRLGRILRAKKGALAEEYNAFFYTLVSQDTLEMAYSRKRQRFLVNQGYSYKVITELKGMDQEPDLFYGTREEQGMLLQQVLAASETECEEEREAGGVPGGGGVWRRGGALSSLAGADDALYLEHRRNNQQNKHPLFKKFRY</sequence>
<evidence type="ECO:0000313" key="2">
    <source>
        <dbReference type="Proteomes" id="UP000824533"/>
    </source>
</evidence>
<protein>
    <submittedName>
        <fullName evidence="1">Uncharacterized protein</fullName>
    </submittedName>
</protein>
<dbReference type="EMBL" id="CM034396">
    <property type="protein sequence ID" value="KAJ0178252.1"/>
    <property type="molecule type" value="Genomic_DNA"/>
</dbReference>